<sequence>MDKISFFVYVCRSTYPREEVVDKPTKDEFSVAKWLRKNVPIKKTKFLNHNVEYFTERACPARGLWDALLESSYVNRDEPLFKTREDIVDYLHVMLEHKFFHRARKVPVSELELKGKKKDKKSLEVAEDKKDEKKENDKGTDAESSVVEGAKEQQVNCEEAYRKKDKRKKKIRLDMHNDQRFVDCLDAYVWIYDPIPFYYWIIGTLLVLGAIGVCLFPLWPPSVRLGVYYLSVAAAGFLVSIIVLAVLRLIIFCLIWVVTLGRHHLWILPNLTEDVGFFASFWPLYNYKYNGPGSRSEKDKKKKKKKDKDSDAEEETKEKEDVKVVETVENVQANPRVMKGDNEDGAGDQNKPEGREDSESESESSQRSSTGKDFEMVDQDELE</sequence>
<feature type="transmembrane region" description="Helical" evidence="12">
    <location>
        <begin position="225"/>
        <end position="258"/>
    </location>
</feature>
<gene>
    <name evidence="13" type="ORF">NQ317_008667</name>
</gene>
<keyword evidence="5 12" id="KW-0812">Transmembrane</keyword>
<feature type="compositionally biased region" description="Basic and acidic residues" evidence="11">
    <location>
        <begin position="122"/>
        <end position="141"/>
    </location>
</feature>
<protein>
    <recommendedName>
        <fullName evidence="3">Translocation protein SEC62</fullName>
    </recommendedName>
</protein>
<keyword evidence="7" id="KW-0653">Protein transport</keyword>
<evidence type="ECO:0000256" key="11">
    <source>
        <dbReference type="SAM" id="MobiDB-lite"/>
    </source>
</evidence>
<keyword evidence="10 12" id="KW-0472">Membrane</keyword>
<feature type="region of interest" description="Disordered" evidence="11">
    <location>
        <begin position="122"/>
        <end position="151"/>
    </location>
</feature>
<keyword evidence="8 12" id="KW-1133">Transmembrane helix</keyword>
<dbReference type="PANTHER" id="PTHR12443:SF9">
    <property type="entry name" value="TRANSLOCATION PROTEIN SEC62"/>
    <property type="match status" value="1"/>
</dbReference>
<dbReference type="Pfam" id="PF03839">
    <property type="entry name" value="Sec62"/>
    <property type="match status" value="1"/>
</dbReference>
<evidence type="ECO:0000256" key="1">
    <source>
        <dbReference type="ARBA" id="ARBA00004477"/>
    </source>
</evidence>
<evidence type="ECO:0000256" key="8">
    <source>
        <dbReference type="ARBA" id="ARBA00022989"/>
    </source>
</evidence>
<comment type="caution">
    <text evidence="13">The sequence shown here is derived from an EMBL/GenBank/DDBJ whole genome shotgun (WGS) entry which is preliminary data.</text>
</comment>
<comment type="subcellular location">
    <subcellularLocation>
        <location evidence="1">Endoplasmic reticulum membrane</location>
        <topology evidence="1">Multi-pass membrane protein</topology>
    </subcellularLocation>
</comment>
<evidence type="ECO:0000256" key="10">
    <source>
        <dbReference type="ARBA" id="ARBA00023136"/>
    </source>
</evidence>
<keyword evidence="6" id="KW-0256">Endoplasmic reticulum</keyword>
<accession>A0ABQ9K285</accession>
<evidence type="ECO:0000256" key="7">
    <source>
        <dbReference type="ARBA" id="ARBA00022927"/>
    </source>
</evidence>
<proteinExistence type="inferred from homology"/>
<evidence type="ECO:0000256" key="6">
    <source>
        <dbReference type="ARBA" id="ARBA00022824"/>
    </source>
</evidence>
<name>A0ABQ9K285_9CUCU</name>
<dbReference type="PANTHER" id="PTHR12443">
    <property type="entry name" value="TRANSLOCATION PROTEIN SEC62"/>
    <property type="match status" value="1"/>
</dbReference>
<evidence type="ECO:0000256" key="12">
    <source>
        <dbReference type="SAM" id="Phobius"/>
    </source>
</evidence>
<evidence type="ECO:0000256" key="4">
    <source>
        <dbReference type="ARBA" id="ARBA00022448"/>
    </source>
</evidence>
<evidence type="ECO:0000256" key="9">
    <source>
        <dbReference type="ARBA" id="ARBA00023010"/>
    </source>
</evidence>
<evidence type="ECO:0000256" key="3">
    <source>
        <dbReference type="ARBA" id="ARBA00021257"/>
    </source>
</evidence>
<feature type="transmembrane region" description="Helical" evidence="12">
    <location>
        <begin position="197"/>
        <end position="219"/>
    </location>
</feature>
<dbReference type="Proteomes" id="UP001162164">
    <property type="component" value="Unassembled WGS sequence"/>
</dbReference>
<evidence type="ECO:0000256" key="2">
    <source>
        <dbReference type="ARBA" id="ARBA00010604"/>
    </source>
</evidence>
<reference evidence="13" key="1">
    <citation type="journal article" date="2023" name="Insect Mol. Biol.">
        <title>Genome sequencing provides insights into the evolution of gene families encoding plant cell wall-degrading enzymes in longhorned beetles.</title>
        <authorList>
            <person name="Shin N.R."/>
            <person name="Okamura Y."/>
            <person name="Kirsch R."/>
            <person name="Pauchet Y."/>
        </authorList>
    </citation>
    <scope>NUCLEOTIDE SEQUENCE</scope>
    <source>
        <strain evidence="13">MMC_N1</strain>
    </source>
</reference>
<evidence type="ECO:0000313" key="14">
    <source>
        <dbReference type="Proteomes" id="UP001162164"/>
    </source>
</evidence>
<keyword evidence="9" id="KW-0811">Translocation</keyword>
<feature type="region of interest" description="Disordered" evidence="11">
    <location>
        <begin position="292"/>
        <end position="383"/>
    </location>
</feature>
<keyword evidence="4" id="KW-0813">Transport</keyword>
<feature type="compositionally biased region" description="Basic and acidic residues" evidence="11">
    <location>
        <begin position="316"/>
        <end position="326"/>
    </location>
</feature>
<dbReference type="EMBL" id="JAPWTJ010000053">
    <property type="protein sequence ID" value="KAJ8983964.1"/>
    <property type="molecule type" value="Genomic_DNA"/>
</dbReference>
<keyword evidence="14" id="KW-1185">Reference proteome</keyword>
<dbReference type="InterPro" id="IPR004728">
    <property type="entry name" value="Sec62"/>
</dbReference>
<comment type="similarity">
    <text evidence="2">Belongs to the SEC62 family.</text>
</comment>
<evidence type="ECO:0000313" key="13">
    <source>
        <dbReference type="EMBL" id="KAJ8983964.1"/>
    </source>
</evidence>
<evidence type="ECO:0000256" key="5">
    <source>
        <dbReference type="ARBA" id="ARBA00022692"/>
    </source>
</evidence>
<organism evidence="13 14">
    <name type="scientific">Molorchus minor</name>
    <dbReference type="NCBI Taxonomy" id="1323400"/>
    <lineage>
        <taxon>Eukaryota</taxon>
        <taxon>Metazoa</taxon>
        <taxon>Ecdysozoa</taxon>
        <taxon>Arthropoda</taxon>
        <taxon>Hexapoda</taxon>
        <taxon>Insecta</taxon>
        <taxon>Pterygota</taxon>
        <taxon>Neoptera</taxon>
        <taxon>Endopterygota</taxon>
        <taxon>Coleoptera</taxon>
        <taxon>Polyphaga</taxon>
        <taxon>Cucujiformia</taxon>
        <taxon>Chrysomeloidea</taxon>
        <taxon>Cerambycidae</taxon>
        <taxon>Lamiinae</taxon>
        <taxon>Monochamini</taxon>
        <taxon>Molorchus</taxon>
    </lineage>
</organism>